<gene>
    <name evidence="3" type="ORF">KY290_021296</name>
    <name evidence="4" type="ORF">KY290_021298</name>
</gene>
<dbReference type="PROSITE" id="PS51375">
    <property type="entry name" value="PPR"/>
    <property type="match status" value="1"/>
</dbReference>
<evidence type="ECO:0000313" key="3">
    <source>
        <dbReference type="EMBL" id="KAH0757803.1"/>
    </source>
</evidence>
<evidence type="ECO:0000313" key="4">
    <source>
        <dbReference type="EMBL" id="KAH0757805.1"/>
    </source>
</evidence>
<protein>
    <recommendedName>
        <fullName evidence="6">Pentatricopeptide repeat-containing protein</fullName>
    </recommendedName>
</protein>
<evidence type="ECO:0000256" key="1">
    <source>
        <dbReference type="ARBA" id="ARBA00022737"/>
    </source>
</evidence>
<sequence>MITQSQSDLHNEVVNMLLMYGSRTSSFKFLYHMRDQDVNLWHLMINGYALNGLGVNGLDLYVQMRELHLNPHKEIFLEDLGFVPFMKLHSYLSSSGRAIYLFLCVGTRAIFKNLTKQSLHIH</sequence>
<keyword evidence="1" id="KW-0677">Repeat</keyword>
<dbReference type="EMBL" id="JAIVGD010000015">
    <property type="protein sequence ID" value="KAH0757803.1"/>
    <property type="molecule type" value="Genomic_DNA"/>
</dbReference>
<feature type="repeat" description="PPR" evidence="2">
    <location>
        <begin position="37"/>
        <end position="71"/>
    </location>
</feature>
<dbReference type="InterPro" id="IPR002885">
    <property type="entry name" value="PPR_rpt"/>
</dbReference>
<evidence type="ECO:0000313" key="5">
    <source>
        <dbReference type="Proteomes" id="UP000826656"/>
    </source>
</evidence>
<evidence type="ECO:0000256" key="2">
    <source>
        <dbReference type="PROSITE-ProRule" id="PRU00708"/>
    </source>
</evidence>
<dbReference type="InterPro" id="IPR011990">
    <property type="entry name" value="TPR-like_helical_dom_sf"/>
</dbReference>
<dbReference type="Proteomes" id="UP000826656">
    <property type="component" value="Unassembled WGS sequence"/>
</dbReference>
<dbReference type="Gene3D" id="1.25.40.10">
    <property type="entry name" value="Tetratricopeptide repeat domain"/>
    <property type="match status" value="1"/>
</dbReference>
<comment type="caution">
    <text evidence="3">The sequence shown here is derived from an EMBL/GenBank/DDBJ whole genome shotgun (WGS) entry which is preliminary data.</text>
</comment>
<evidence type="ECO:0008006" key="6">
    <source>
        <dbReference type="Google" id="ProtNLM"/>
    </source>
</evidence>
<keyword evidence="5" id="KW-1185">Reference proteome</keyword>
<name>A0ABQ7V135_SOLTU</name>
<dbReference type="EMBL" id="JAIVGD010000015">
    <property type="protein sequence ID" value="KAH0757805.1"/>
    <property type="molecule type" value="Genomic_DNA"/>
</dbReference>
<proteinExistence type="predicted"/>
<reference evidence="3 5" key="1">
    <citation type="journal article" date="2021" name="bioRxiv">
        <title>Chromosome-scale and haplotype-resolved genome assembly of a tetraploid potato cultivar.</title>
        <authorList>
            <person name="Sun H."/>
            <person name="Jiao W.-B."/>
            <person name="Krause K."/>
            <person name="Campoy J.A."/>
            <person name="Goel M."/>
            <person name="Folz-Donahue K."/>
            <person name="Kukat C."/>
            <person name="Huettel B."/>
            <person name="Schneeberger K."/>
        </authorList>
    </citation>
    <scope>NUCLEOTIDE SEQUENCE [LARGE SCALE GENOMIC DNA]</scope>
    <source>
        <strain evidence="3">SolTubOtavaFocal</strain>
        <tissue evidence="3">Leaves</tissue>
    </source>
</reference>
<accession>A0ABQ7V135</accession>
<organism evidence="3 5">
    <name type="scientific">Solanum tuberosum</name>
    <name type="common">Potato</name>
    <dbReference type="NCBI Taxonomy" id="4113"/>
    <lineage>
        <taxon>Eukaryota</taxon>
        <taxon>Viridiplantae</taxon>
        <taxon>Streptophyta</taxon>
        <taxon>Embryophyta</taxon>
        <taxon>Tracheophyta</taxon>
        <taxon>Spermatophyta</taxon>
        <taxon>Magnoliopsida</taxon>
        <taxon>eudicotyledons</taxon>
        <taxon>Gunneridae</taxon>
        <taxon>Pentapetalae</taxon>
        <taxon>asterids</taxon>
        <taxon>lamiids</taxon>
        <taxon>Solanales</taxon>
        <taxon>Solanaceae</taxon>
        <taxon>Solanoideae</taxon>
        <taxon>Solaneae</taxon>
        <taxon>Solanum</taxon>
    </lineage>
</organism>